<dbReference type="GO" id="GO:0008564">
    <property type="term" value="F:protein-exporting ATPase activity"/>
    <property type="evidence" value="ECO:0007669"/>
    <property type="project" value="UniProtKB-EC"/>
</dbReference>
<dbReference type="Pfam" id="PF02874">
    <property type="entry name" value="ATP-synt_ab_N"/>
    <property type="match status" value="1"/>
</dbReference>
<evidence type="ECO:0000256" key="6">
    <source>
        <dbReference type="ARBA" id="ARBA00022927"/>
    </source>
</evidence>
<evidence type="ECO:0000256" key="4">
    <source>
        <dbReference type="ARBA" id="ARBA00022741"/>
    </source>
</evidence>
<dbReference type="OrthoDB" id="9802718at2"/>
<keyword evidence="10" id="KW-0378">Hydrolase</keyword>
<keyword evidence="4" id="KW-0547">Nucleotide-binding</keyword>
<dbReference type="NCBIfam" id="TIGR01026">
    <property type="entry name" value="fliI_yscN"/>
    <property type="match status" value="1"/>
</dbReference>
<dbReference type="InterPro" id="IPR003593">
    <property type="entry name" value="AAA+_ATPase"/>
</dbReference>
<dbReference type="AlphaFoldDB" id="I4BBK3"/>
<keyword evidence="5" id="KW-0067">ATP-binding</keyword>
<dbReference type="InterPro" id="IPR005714">
    <property type="entry name" value="ATPase_T3SS_FliI/YscN"/>
</dbReference>
<name>I4BBK3_TURPD</name>
<feature type="domain" description="AAA+ ATPase" evidence="9">
    <location>
        <begin position="178"/>
        <end position="359"/>
    </location>
</feature>
<dbReference type="GO" id="GO:0016887">
    <property type="term" value="F:ATP hydrolysis activity"/>
    <property type="evidence" value="ECO:0007669"/>
    <property type="project" value="InterPro"/>
</dbReference>
<dbReference type="InterPro" id="IPR020003">
    <property type="entry name" value="ATPase_a/bsu_AS"/>
</dbReference>
<dbReference type="GO" id="GO:0005737">
    <property type="term" value="C:cytoplasm"/>
    <property type="evidence" value="ECO:0007669"/>
    <property type="project" value="UniProtKB-SubCell"/>
</dbReference>
<dbReference type="PANTHER" id="PTHR15184">
    <property type="entry name" value="ATP SYNTHASE"/>
    <property type="match status" value="1"/>
</dbReference>
<evidence type="ECO:0000256" key="2">
    <source>
        <dbReference type="ARBA" id="ARBA00022448"/>
    </source>
</evidence>
<dbReference type="InterPro" id="IPR000194">
    <property type="entry name" value="ATPase_F1/V1/A1_a/bsu_nucl-bd"/>
</dbReference>
<dbReference type="Pfam" id="PF00006">
    <property type="entry name" value="ATP-synt_ab"/>
    <property type="match status" value="1"/>
</dbReference>
<accession>I4BBK3</accession>
<keyword evidence="7" id="KW-1278">Translocase</keyword>
<keyword evidence="11" id="KW-1185">Reference proteome</keyword>
<dbReference type="InterPro" id="IPR027417">
    <property type="entry name" value="P-loop_NTPase"/>
</dbReference>
<dbReference type="InterPro" id="IPR004100">
    <property type="entry name" value="ATPase_F1/V1/A1_a/bsu_N"/>
</dbReference>
<dbReference type="CDD" id="cd01136">
    <property type="entry name" value="ATPase_flagellum-secretory_path_III"/>
    <property type="match status" value="1"/>
</dbReference>
<dbReference type="STRING" id="869212.Turpa_4026"/>
<evidence type="ECO:0000256" key="8">
    <source>
        <dbReference type="ARBA" id="ARBA00034006"/>
    </source>
</evidence>
<dbReference type="PROSITE" id="PS00152">
    <property type="entry name" value="ATPASE_ALPHA_BETA"/>
    <property type="match status" value="1"/>
</dbReference>
<keyword evidence="6" id="KW-0653">Protein transport</keyword>
<keyword evidence="2" id="KW-0813">Transport</keyword>
<dbReference type="Proteomes" id="UP000006048">
    <property type="component" value="Chromosome"/>
</dbReference>
<dbReference type="SUPFAM" id="SSF52540">
    <property type="entry name" value="P-loop containing nucleoside triphosphate hydrolases"/>
    <property type="match status" value="1"/>
</dbReference>
<dbReference type="Gene3D" id="3.40.50.12240">
    <property type="match status" value="1"/>
</dbReference>
<evidence type="ECO:0000259" key="9">
    <source>
        <dbReference type="SMART" id="SM00382"/>
    </source>
</evidence>
<sequence length="470" mass="51578">MIARNVSKEIRLLDKYRDIIRKTDTIRSLGSVLEIQGNVVFSKGPEVRLGELCHIEVNSTIERFSPTGKRAEENYILAEVVGFRESTVVLAPLEKIVGVSAGNRVVSTGNMPSVSLTSAVLGRVIDGMGRPIDNRGMLVEGETRGLYGDPPQPLSRPLIRTPMYTGVKAIDAFLTLGQGQRVGIFAGSGVGKSTLLGMIAKYSTADVNVIALIGERGREVAEFIQEQLGESGRKKSVVIASIASESPMNRVRAGYLATTIAEYFRDQGKNVLLMMDSITRLAHAQREIGLSRGEPPTTRGYPPSVFSLIPGLMERAGTSDKGSITGIYSVLVEGDDMNEPIADTARGVLDGHITLSRRLNTQNQYPAIDIADSISRTMVNVVDKEHLKNAQDFREIYTAYKENEETINLGAYARGADPVIDNAILLREPMRRFLRQTPEEQIPFEETRRQLREILGQVRARGNVPARRGA</sequence>
<dbReference type="Pfam" id="PF18269">
    <property type="entry name" value="T3SS_ATPase_C"/>
    <property type="match status" value="1"/>
</dbReference>
<comment type="subcellular location">
    <subcellularLocation>
        <location evidence="1">Cytoplasm</location>
    </subcellularLocation>
</comment>
<evidence type="ECO:0000256" key="1">
    <source>
        <dbReference type="ARBA" id="ARBA00004496"/>
    </source>
</evidence>
<reference evidence="10 11" key="1">
    <citation type="submission" date="2012-06" db="EMBL/GenBank/DDBJ databases">
        <title>The complete chromosome of genome of Turneriella parva DSM 21527.</title>
        <authorList>
            <consortium name="US DOE Joint Genome Institute (JGI-PGF)"/>
            <person name="Lucas S."/>
            <person name="Han J."/>
            <person name="Lapidus A."/>
            <person name="Bruce D."/>
            <person name="Goodwin L."/>
            <person name="Pitluck S."/>
            <person name="Peters L."/>
            <person name="Kyrpides N."/>
            <person name="Mavromatis K."/>
            <person name="Ivanova N."/>
            <person name="Mikhailova N."/>
            <person name="Chertkov O."/>
            <person name="Detter J.C."/>
            <person name="Tapia R."/>
            <person name="Han C."/>
            <person name="Land M."/>
            <person name="Hauser L."/>
            <person name="Markowitz V."/>
            <person name="Cheng J.-F."/>
            <person name="Hugenholtz P."/>
            <person name="Woyke T."/>
            <person name="Wu D."/>
            <person name="Gronow S."/>
            <person name="Wellnitz S."/>
            <person name="Brambilla E."/>
            <person name="Klenk H.-P."/>
            <person name="Eisen J.A."/>
        </authorList>
    </citation>
    <scope>NUCLEOTIDE SEQUENCE [LARGE SCALE GENOMIC DNA]</scope>
    <source>
        <strain evidence="11">ATCC BAA-1111 / DSM 21527 / NCTC 11395 / H</strain>
    </source>
</reference>
<dbReference type="FunFam" id="3.40.50.12240:FF:000002">
    <property type="entry name" value="Flagellum-specific ATP synthase FliI"/>
    <property type="match status" value="1"/>
</dbReference>
<dbReference type="PATRIC" id="fig|869212.3.peg.4061"/>
<evidence type="ECO:0000256" key="3">
    <source>
        <dbReference type="ARBA" id="ARBA00022490"/>
    </source>
</evidence>
<dbReference type="RefSeq" id="WP_014805136.1">
    <property type="nucleotide sequence ID" value="NC_018020.1"/>
</dbReference>
<keyword evidence="3" id="KW-0963">Cytoplasm</keyword>
<dbReference type="PANTHER" id="PTHR15184:SF9">
    <property type="entry name" value="SPI-1 TYPE 3 SECRETION SYSTEM ATPASE"/>
    <property type="match status" value="1"/>
</dbReference>
<dbReference type="KEGG" id="tpx:Turpa_4026"/>
<dbReference type="InterPro" id="IPR040627">
    <property type="entry name" value="T3SS_ATPase_C"/>
</dbReference>
<dbReference type="SMART" id="SM00382">
    <property type="entry name" value="AAA"/>
    <property type="match status" value="1"/>
</dbReference>
<dbReference type="HOGENOM" id="CLU_022398_5_1_12"/>
<evidence type="ECO:0000256" key="7">
    <source>
        <dbReference type="ARBA" id="ARBA00022967"/>
    </source>
</evidence>
<evidence type="ECO:0000313" key="11">
    <source>
        <dbReference type="Proteomes" id="UP000006048"/>
    </source>
</evidence>
<proteinExistence type="predicted"/>
<comment type="catalytic activity">
    <reaction evidence="8">
        <text>ATP + H2O + cellular proteinSide 1 = ADP + phosphate + cellular proteinSide 2.</text>
        <dbReference type="EC" id="7.4.2.8"/>
    </reaction>
</comment>
<protein>
    <submittedName>
        <fullName evidence="10">Type III secretion system ATPase, FliI/YscN</fullName>
        <ecNumber evidence="10">3.6.3.15</ecNumber>
    </submittedName>
</protein>
<organism evidence="10 11">
    <name type="scientific">Turneriella parva (strain ATCC BAA-1111 / DSM 21527 / NCTC 11395 / H)</name>
    <name type="common">Leptospira parva</name>
    <dbReference type="NCBI Taxonomy" id="869212"/>
    <lineage>
        <taxon>Bacteria</taxon>
        <taxon>Pseudomonadati</taxon>
        <taxon>Spirochaetota</taxon>
        <taxon>Spirochaetia</taxon>
        <taxon>Leptospirales</taxon>
        <taxon>Leptospiraceae</taxon>
        <taxon>Turneriella</taxon>
    </lineage>
</organism>
<evidence type="ECO:0000313" key="10">
    <source>
        <dbReference type="EMBL" id="AFM14660.1"/>
    </source>
</evidence>
<dbReference type="EMBL" id="CP002959">
    <property type="protein sequence ID" value="AFM14660.1"/>
    <property type="molecule type" value="Genomic_DNA"/>
</dbReference>
<dbReference type="GO" id="GO:0005524">
    <property type="term" value="F:ATP binding"/>
    <property type="evidence" value="ECO:0007669"/>
    <property type="project" value="UniProtKB-KW"/>
</dbReference>
<dbReference type="GO" id="GO:0030257">
    <property type="term" value="C:type III protein secretion system complex"/>
    <property type="evidence" value="ECO:0007669"/>
    <property type="project" value="InterPro"/>
</dbReference>
<evidence type="ECO:0000256" key="5">
    <source>
        <dbReference type="ARBA" id="ARBA00022840"/>
    </source>
</evidence>
<dbReference type="GO" id="GO:0046933">
    <property type="term" value="F:proton-transporting ATP synthase activity, rotational mechanism"/>
    <property type="evidence" value="ECO:0007669"/>
    <property type="project" value="TreeGrafter"/>
</dbReference>
<gene>
    <name evidence="10" type="ordered locus">Turpa_4026</name>
</gene>
<dbReference type="EC" id="3.6.3.15" evidence="10"/>
<dbReference type="GO" id="GO:0030254">
    <property type="term" value="P:protein secretion by the type III secretion system"/>
    <property type="evidence" value="ECO:0007669"/>
    <property type="project" value="InterPro"/>
</dbReference>
<dbReference type="InterPro" id="IPR050053">
    <property type="entry name" value="ATPase_alpha/beta_chains"/>
</dbReference>